<dbReference type="Proteomes" id="UP000576260">
    <property type="component" value="Chromosome"/>
</dbReference>
<proteinExistence type="predicted"/>
<name>A0A7H1C0Q9_9PAST</name>
<evidence type="ECO:0000256" key="2">
    <source>
        <dbReference type="SAM" id="MobiDB-lite"/>
    </source>
</evidence>
<dbReference type="Pfam" id="PF09979">
    <property type="entry name" value="DUF2213"/>
    <property type="match status" value="1"/>
</dbReference>
<dbReference type="InterPro" id="IPR016913">
    <property type="entry name" value="UCP029215"/>
</dbReference>
<keyword evidence="4" id="KW-1185">Reference proteome</keyword>
<evidence type="ECO:0000313" key="4">
    <source>
        <dbReference type="Proteomes" id="UP000576260"/>
    </source>
</evidence>
<dbReference type="AlphaFoldDB" id="A0A7H1C0Q9"/>
<dbReference type="RefSeq" id="WP_188156211.1">
    <property type="nucleotide sequence ID" value="NZ_CP061280.1"/>
</dbReference>
<feature type="region of interest" description="Disordered" evidence="2">
    <location>
        <begin position="315"/>
        <end position="352"/>
    </location>
</feature>
<dbReference type="EMBL" id="CP061280">
    <property type="protein sequence ID" value="QNS14564.1"/>
    <property type="molecule type" value="Genomic_DNA"/>
</dbReference>
<keyword evidence="1" id="KW-0175">Coiled coil</keyword>
<feature type="compositionally biased region" description="Basic and acidic residues" evidence="2">
    <location>
        <begin position="334"/>
        <end position="352"/>
    </location>
</feature>
<evidence type="ECO:0000256" key="1">
    <source>
        <dbReference type="SAM" id="Coils"/>
    </source>
</evidence>
<dbReference type="PIRSF" id="PIRSF029215">
    <property type="entry name" value="UCP029215"/>
    <property type="match status" value="1"/>
</dbReference>
<sequence length="352" mass="38641">MVMRYDLQSLKAVRDDNGFIRDTPVLTRTGVFLYVLPDGTTRREYRPPEEVFKADSLKGFEGIPITDEHHGRITGGSSKNLVIGSVLSAGRQDGKNLVADIVIHNIEPVLKGKKELSVGYEVELDETSGITEDGEPYDVIQRNIKPNHLAIVTKGRAGNARLNLDSADAVQTTEKENVTQNVSVTLSTIRLDSGIEYQAAPEVIVEMNKLKQDKAESEKATETAKAEADTAKAKIAELESEKELIKQDAYQSAKARLELEAVAKTHKVEVKADSSDIELKKAVIKAVRGDSLNLEGKSDDYISAAFDLAVSEAEVRADSEANQRKQLTTATMKQDGKQELTGRAKMMAERNK</sequence>
<feature type="coiled-coil region" evidence="1">
    <location>
        <begin position="207"/>
        <end position="248"/>
    </location>
</feature>
<dbReference type="KEGG" id="mbos:ICJ55_07290"/>
<reference evidence="3 4" key="1">
    <citation type="submission" date="2020-09" db="EMBL/GenBank/DDBJ databases">
        <title>Mannheimia bovis sp.nov., isolated from a cow.</title>
        <authorList>
            <person name="Li F."/>
        </authorList>
    </citation>
    <scope>NUCLEOTIDE SEQUENCE [LARGE SCALE GENOMIC DNA]</scope>
    <source>
        <strain evidence="3 4">ZY190616</strain>
    </source>
</reference>
<gene>
    <name evidence="3" type="ORF">ICJ55_07290</name>
</gene>
<evidence type="ECO:0000313" key="3">
    <source>
        <dbReference type="EMBL" id="QNS14564.1"/>
    </source>
</evidence>
<accession>A0A7H1C0Q9</accession>
<protein>
    <submittedName>
        <fullName evidence="3">DUF2213 domain-containing protein</fullName>
    </submittedName>
</protein>
<organism evidence="3 4">
    <name type="scientific">Mannheimia bovis</name>
    <dbReference type="NCBI Taxonomy" id="2770636"/>
    <lineage>
        <taxon>Bacteria</taxon>
        <taxon>Pseudomonadati</taxon>
        <taxon>Pseudomonadota</taxon>
        <taxon>Gammaproteobacteria</taxon>
        <taxon>Pasteurellales</taxon>
        <taxon>Pasteurellaceae</taxon>
        <taxon>Mannheimia</taxon>
    </lineage>
</organism>